<dbReference type="EMBL" id="WJXB01000007">
    <property type="protein sequence ID" value="MRN55121.1"/>
    <property type="molecule type" value="Genomic_DNA"/>
</dbReference>
<evidence type="ECO:0000256" key="1">
    <source>
        <dbReference type="ARBA" id="ARBA00006484"/>
    </source>
</evidence>
<dbReference type="InterPro" id="IPR020904">
    <property type="entry name" value="Sc_DH/Rdtase_CS"/>
</dbReference>
<reference evidence="3 4" key="1">
    <citation type="submission" date="2019-11" db="EMBL/GenBank/DDBJ databases">
        <title>Paenibacillus monticola sp. nov., a novel PGPR strain isolated from mountain sample in China.</title>
        <authorList>
            <person name="Zhao Q."/>
            <person name="Li H.-P."/>
            <person name="Zhang J.-L."/>
        </authorList>
    </citation>
    <scope>NUCLEOTIDE SEQUENCE [LARGE SCALE GENOMIC DNA]</scope>
    <source>
        <strain evidence="3 4">LC-T2</strain>
    </source>
</reference>
<dbReference type="AlphaFoldDB" id="A0A7X2H7T7"/>
<comment type="caution">
    <text evidence="3">The sequence shown here is derived from an EMBL/GenBank/DDBJ whole genome shotgun (WGS) entry which is preliminary data.</text>
</comment>
<dbReference type="GO" id="GO:0016491">
    <property type="term" value="F:oxidoreductase activity"/>
    <property type="evidence" value="ECO:0007669"/>
    <property type="project" value="UniProtKB-KW"/>
</dbReference>
<dbReference type="PRINTS" id="PR00081">
    <property type="entry name" value="GDHRDH"/>
</dbReference>
<sequence>MVTHKKHKMALITGANSGVGLELTKKLLSENWQVIALIRSDLPQSESQIMESQRAGQLRVYKADLSDFHSLNKALMTIKAQEPHLDVLFNNAGVSTGELRYSPQGRELDFEMNAVVPYIIYMELKDLLTKGELKTVINTSSNSLLTLKQFEPDLLGKAAKFKKLFGSYATSKMALSMWTQEVSAAAVKEGIEIRSVCPGPNKTTITAGSGMPKWLIPVRHLLFKHPSAGAARLYEAAFGEYKGTGGIFIHKGKAAPLKFSQHTSNVFAKIDTIYKQEFLAI</sequence>
<dbReference type="Gene3D" id="3.40.50.720">
    <property type="entry name" value="NAD(P)-binding Rossmann-like Domain"/>
    <property type="match status" value="1"/>
</dbReference>
<dbReference type="RefSeq" id="WP_154120626.1">
    <property type="nucleotide sequence ID" value="NZ_WJXB01000007.1"/>
</dbReference>
<dbReference type="Proteomes" id="UP000463051">
    <property type="component" value="Unassembled WGS sequence"/>
</dbReference>
<organism evidence="3 4">
    <name type="scientific">Paenibacillus monticola</name>
    <dbReference type="NCBI Taxonomy" id="2666075"/>
    <lineage>
        <taxon>Bacteria</taxon>
        <taxon>Bacillati</taxon>
        <taxon>Bacillota</taxon>
        <taxon>Bacilli</taxon>
        <taxon>Bacillales</taxon>
        <taxon>Paenibacillaceae</taxon>
        <taxon>Paenibacillus</taxon>
    </lineage>
</organism>
<evidence type="ECO:0000313" key="3">
    <source>
        <dbReference type="EMBL" id="MRN55121.1"/>
    </source>
</evidence>
<dbReference type="InterPro" id="IPR002347">
    <property type="entry name" value="SDR_fam"/>
</dbReference>
<keyword evidence="2" id="KW-0560">Oxidoreductase</keyword>
<protein>
    <submittedName>
        <fullName evidence="3">SDR family NAD(P)-dependent oxidoreductase</fullName>
    </submittedName>
</protein>
<name>A0A7X2H7T7_9BACL</name>
<dbReference type="SUPFAM" id="SSF51735">
    <property type="entry name" value="NAD(P)-binding Rossmann-fold domains"/>
    <property type="match status" value="1"/>
</dbReference>
<dbReference type="PANTHER" id="PTHR24320">
    <property type="entry name" value="RETINOL DEHYDROGENASE"/>
    <property type="match status" value="1"/>
</dbReference>
<dbReference type="PROSITE" id="PS00061">
    <property type="entry name" value="ADH_SHORT"/>
    <property type="match status" value="1"/>
</dbReference>
<evidence type="ECO:0000256" key="2">
    <source>
        <dbReference type="ARBA" id="ARBA00023002"/>
    </source>
</evidence>
<comment type="similarity">
    <text evidence="1">Belongs to the short-chain dehydrogenases/reductases (SDR) family.</text>
</comment>
<accession>A0A7X2H7T7</accession>
<dbReference type="PANTHER" id="PTHR24320:SF148">
    <property type="entry name" value="NAD(P)-BINDING ROSSMANN-FOLD SUPERFAMILY PROTEIN"/>
    <property type="match status" value="1"/>
</dbReference>
<dbReference type="InterPro" id="IPR036291">
    <property type="entry name" value="NAD(P)-bd_dom_sf"/>
</dbReference>
<dbReference type="Pfam" id="PF00106">
    <property type="entry name" value="adh_short"/>
    <property type="match status" value="1"/>
</dbReference>
<gene>
    <name evidence="3" type="ORF">GJB61_19255</name>
</gene>
<proteinExistence type="inferred from homology"/>
<keyword evidence="4" id="KW-1185">Reference proteome</keyword>
<evidence type="ECO:0000313" key="4">
    <source>
        <dbReference type="Proteomes" id="UP000463051"/>
    </source>
</evidence>